<evidence type="ECO:0000313" key="4">
    <source>
        <dbReference type="EMBL" id="RJG12656.1"/>
    </source>
</evidence>
<comment type="caution">
    <text evidence="4">The sequence shown here is derived from an EMBL/GenBank/DDBJ whole genome shotgun (WGS) entry which is preliminary data.</text>
</comment>
<name>A0A418XJQ8_9PSED</name>
<feature type="compositionally biased region" description="Low complexity" evidence="2">
    <location>
        <begin position="133"/>
        <end position="184"/>
    </location>
</feature>
<dbReference type="InterPro" id="IPR019734">
    <property type="entry name" value="TPR_rpt"/>
</dbReference>
<reference evidence="4 5" key="1">
    <citation type="submission" date="2018-09" db="EMBL/GenBank/DDBJ databases">
        <authorList>
            <person name="Zhu H."/>
        </authorList>
    </citation>
    <scope>NUCLEOTIDE SEQUENCE [LARGE SCALE GENOMIC DNA]</scope>
    <source>
        <strain evidence="4 5">K1S02-6</strain>
    </source>
</reference>
<keyword evidence="1" id="KW-0802">TPR repeat</keyword>
<dbReference type="PROSITE" id="PS51257">
    <property type="entry name" value="PROKAR_LIPOPROTEIN"/>
    <property type="match status" value="1"/>
</dbReference>
<evidence type="ECO:0000313" key="5">
    <source>
        <dbReference type="Proteomes" id="UP000284021"/>
    </source>
</evidence>
<dbReference type="NCBIfam" id="NF041601">
    <property type="entry name" value="PA5502_lipo"/>
    <property type="match status" value="1"/>
</dbReference>
<dbReference type="RefSeq" id="WP_119952982.1">
    <property type="nucleotide sequence ID" value="NZ_QYUR01000002.1"/>
</dbReference>
<gene>
    <name evidence="4" type="ORF">D3879_05070</name>
</gene>
<feature type="repeat" description="TPR" evidence="1">
    <location>
        <begin position="79"/>
        <end position="112"/>
    </location>
</feature>
<evidence type="ECO:0008006" key="6">
    <source>
        <dbReference type="Google" id="ProtNLM"/>
    </source>
</evidence>
<dbReference type="EMBL" id="QYUR01000002">
    <property type="protein sequence ID" value="RJG12656.1"/>
    <property type="molecule type" value="Genomic_DNA"/>
</dbReference>
<feature type="chain" id="PRO_5019423027" description="Lipoprotein" evidence="3">
    <location>
        <begin position="20"/>
        <end position="288"/>
    </location>
</feature>
<dbReference type="OrthoDB" id="7042084at2"/>
<keyword evidence="3" id="KW-0732">Signal</keyword>
<evidence type="ECO:0000256" key="3">
    <source>
        <dbReference type="SAM" id="SignalP"/>
    </source>
</evidence>
<evidence type="ECO:0000256" key="1">
    <source>
        <dbReference type="PROSITE-ProRule" id="PRU00339"/>
    </source>
</evidence>
<dbReference type="InterPro" id="IPR048086">
    <property type="entry name" value="PA5502-like_lipo"/>
</dbReference>
<sequence>MKPFASRCLPIVAISLLLAACQSPSKVTTLPTDELITAFRQLDQSLASGQLGEAESQLSALQQRAVGDTRLEQYQRQLAEAYLQQGQSALQKGDLDTATKALSHARDFMPQAPALTTGLDSAIAQARATELSTAEQARSRATQAAASEAAARTEQARQLRLAAERQAAASKASQLPSTAPATTPAAPPSKPLARLIDPTASSSAIPLPMLDTQDNERLRSLLDAVAADVVAFNCTVRIEVRQAKDFPWVAALLSARIKKIDPSFSPRLSQVLKPEQVPRLLLSPQAKG</sequence>
<feature type="region of interest" description="Disordered" evidence="2">
    <location>
        <begin position="130"/>
        <end position="195"/>
    </location>
</feature>
<keyword evidence="5" id="KW-1185">Reference proteome</keyword>
<organism evidence="4 5">
    <name type="scientific">Pseudomonas cavernicola</name>
    <dbReference type="NCBI Taxonomy" id="2320866"/>
    <lineage>
        <taxon>Bacteria</taxon>
        <taxon>Pseudomonadati</taxon>
        <taxon>Pseudomonadota</taxon>
        <taxon>Gammaproteobacteria</taxon>
        <taxon>Pseudomonadales</taxon>
        <taxon>Pseudomonadaceae</taxon>
        <taxon>Pseudomonas</taxon>
    </lineage>
</organism>
<accession>A0A418XJQ8</accession>
<feature type="signal peptide" evidence="3">
    <location>
        <begin position="1"/>
        <end position="19"/>
    </location>
</feature>
<dbReference type="Proteomes" id="UP000284021">
    <property type="component" value="Unassembled WGS sequence"/>
</dbReference>
<dbReference type="PROSITE" id="PS50005">
    <property type="entry name" value="TPR"/>
    <property type="match status" value="1"/>
</dbReference>
<dbReference type="AlphaFoldDB" id="A0A418XJQ8"/>
<protein>
    <recommendedName>
        <fullName evidence="6">Lipoprotein</fullName>
    </recommendedName>
</protein>
<evidence type="ECO:0000256" key="2">
    <source>
        <dbReference type="SAM" id="MobiDB-lite"/>
    </source>
</evidence>
<proteinExistence type="predicted"/>